<feature type="region of interest" description="Disordered" evidence="10">
    <location>
        <begin position="1"/>
        <end position="124"/>
    </location>
</feature>
<accession>A0A3M6UT77</accession>
<keyword evidence="9" id="KW-0407">Ion channel</keyword>
<feature type="compositionally biased region" description="Basic and acidic residues" evidence="10">
    <location>
        <begin position="42"/>
        <end position="64"/>
    </location>
</feature>
<feature type="compositionally biased region" description="Polar residues" evidence="10">
    <location>
        <begin position="20"/>
        <end position="30"/>
    </location>
</feature>
<dbReference type="Gene3D" id="1.20.120.350">
    <property type="entry name" value="Voltage-gated potassium channels. Chain C"/>
    <property type="match status" value="1"/>
</dbReference>
<dbReference type="AlphaFoldDB" id="A0A3M6UT77"/>
<evidence type="ECO:0000256" key="2">
    <source>
        <dbReference type="ARBA" id="ARBA00022448"/>
    </source>
</evidence>
<comment type="caution">
    <text evidence="12">The sequence shown here is derived from an EMBL/GenBank/DDBJ whole genome shotgun (WGS) entry which is preliminary data.</text>
</comment>
<dbReference type="InterPro" id="IPR027359">
    <property type="entry name" value="Volt_channel_dom_sf"/>
</dbReference>
<keyword evidence="2" id="KW-0813">Transport</keyword>
<name>A0A3M6UT77_POCDA</name>
<evidence type="ECO:0000313" key="12">
    <source>
        <dbReference type="EMBL" id="RMX56840.1"/>
    </source>
</evidence>
<dbReference type="OrthoDB" id="5968032at2759"/>
<dbReference type="GO" id="GO:0034702">
    <property type="term" value="C:monoatomic ion channel complex"/>
    <property type="evidence" value="ECO:0007669"/>
    <property type="project" value="UniProtKB-KW"/>
</dbReference>
<keyword evidence="6 11" id="KW-1133">Transmembrane helix</keyword>
<evidence type="ECO:0000313" key="13">
    <source>
        <dbReference type="Proteomes" id="UP000275408"/>
    </source>
</evidence>
<comment type="subcellular location">
    <subcellularLocation>
        <location evidence="1">Cell membrane</location>
        <topology evidence="1">Multi-pass membrane protein</topology>
    </subcellularLocation>
</comment>
<feature type="transmembrane region" description="Helical" evidence="11">
    <location>
        <begin position="266"/>
        <end position="287"/>
    </location>
</feature>
<evidence type="ECO:0000256" key="10">
    <source>
        <dbReference type="SAM" id="MobiDB-lite"/>
    </source>
</evidence>
<evidence type="ECO:0000256" key="9">
    <source>
        <dbReference type="ARBA" id="ARBA00023303"/>
    </source>
</evidence>
<dbReference type="InterPro" id="IPR031846">
    <property type="entry name" value="Hvcn1"/>
</dbReference>
<evidence type="ECO:0000256" key="4">
    <source>
        <dbReference type="ARBA" id="ARBA00022692"/>
    </source>
</evidence>
<sequence length="403" mass="46265">MESTYRYTDSSDSEELSLDNFTVQRLASANTDTEDTSDGSDEDIRSTRLESDDRREIPQKKYQDQNEIENDFPKEASKTAHTPADSNESPKPIPSDTTHSLRVPPSGETDSSPSARAYSPEEESELFSTEYVDKLVASFWNKVDQKIEEAVSNYQASPQASQPTNMENIAQTGDAKADDKSNGKEKANSLSQNHSLFFILNNIFLLTDKSTTKYPGGVCVFILFIFQFLAKICVLCKEDIKNKWKEWFTDGMWRQNLKTIITHRHANFTVVMVTLMDCFLVIANILADFDVIDDNGIELIFHGFLDINLIIMFLFVVECLVRMAVLQKELFQDKLEMFDAALVYFYFLVELITSNCFSEVQKPYPKYLHMIVILRCWRILLVLEQLQLEKELELSAMESQTQR</sequence>
<evidence type="ECO:0000256" key="6">
    <source>
        <dbReference type="ARBA" id="ARBA00022989"/>
    </source>
</evidence>
<evidence type="ECO:0000256" key="3">
    <source>
        <dbReference type="ARBA" id="ARBA00022475"/>
    </source>
</evidence>
<feature type="transmembrane region" description="Helical" evidence="11">
    <location>
        <begin position="299"/>
        <end position="325"/>
    </location>
</feature>
<evidence type="ECO:0000256" key="8">
    <source>
        <dbReference type="ARBA" id="ARBA00023136"/>
    </source>
</evidence>
<keyword evidence="7" id="KW-0406">Ion transport</keyword>
<keyword evidence="3" id="KW-1003">Cell membrane</keyword>
<evidence type="ECO:0000256" key="11">
    <source>
        <dbReference type="SAM" id="Phobius"/>
    </source>
</evidence>
<keyword evidence="4 11" id="KW-0812">Transmembrane</keyword>
<dbReference type="GO" id="GO:0005886">
    <property type="term" value="C:plasma membrane"/>
    <property type="evidence" value="ECO:0007669"/>
    <property type="project" value="UniProtKB-SubCell"/>
</dbReference>
<evidence type="ECO:0000256" key="5">
    <source>
        <dbReference type="ARBA" id="ARBA00022882"/>
    </source>
</evidence>
<dbReference type="GO" id="GO:0030171">
    <property type="term" value="F:voltage-gated proton channel activity"/>
    <property type="evidence" value="ECO:0007669"/>
    <property type="project" value="InterPro"/>
</dbReference>
<gene>
    <name evidence="12" type="ORF">pdam_00006303</name>
</gene>
<evidence type="ECO:0000256" key="7">
    <source>
        <dbReference type="ARBA" id="ARBA00023065"/>
    </source>
</evidence>
<feature type="transmembrane region" description="Helical" evidence="11">
    <location>
        <begin position="214"/>
        <end position="236"/>
    </location>
</feature>
<dbReference type="Proteomes" id="UP000275408">
    <property type="component" value="Unassembled WGS sequence"/>
</dbReference>
<dbReference type="PANTHER" id="PTHR46480:SF1">
    <property type="entry name" value="VOLTAGE-GATED HYDROGEN CHANNEL 1"/>
    <property type="match status" value="1"/>
</dbReference>
<evidence type="ECO:0000256" key="1">
    <source>
        <dbReference type="ARBA" id="ARBA00004651"/>
    </source>
</evidence>
<protein>
    <recommendedName>
        <fullName evidence="14">Ion transport domain-containing protein</fullName>
    </recommendedName>
</protein>
<reference evidence="12 13" key="1">
    <citation type="journal article" date="2018" name="Sci. Rep.">
        <title>Comparative analysis of the Pocillopora damicornis genome highlights role of immune system in coral evolution.</title>
        <authorList>
            <person name="Cunning R."/>
            <person name="Bay R.A."/>
            <person name="Gillette P."/>
            <person name="Baker A.C."/>
            <person name="Traylor-Knowles N."/>
        </authorList>
    </citation>
    <scope>NUCLEOTIDE SEQUENCE [LARGE SCALE GENOMIC DNA]</scope>
    <source>
        <strain evidence="12">RSMAS</strain>
        <tissue evidence="12">Whole animal</tissue>
    </source>
</reference>
<proteinExistence type="predicted"/>
<organism evidence="12 13">
    <name type="scientific">Pocillopora damicornis</name>
    <name type="common">Cauliflower coral</name>
    <name type="synonym">Millepora damicornis</name>
    <dbReference type="NCBI Taxonomy" id="46731"/>
    <lineage>
        <taxon>Eukaryota</taxon>
        <taxon>Metazoa</taxon>
        <taxon>Cnidaria</taxon>
        <taxon>Anthozoa</taxon>
        <taxon>Hexacorallia</taxon>
        <taxon>Scleractinia</taxon>
        <taxon>Astrocoeniina</taxon>
        <taxon>Pocilloporidae</taxon>
        <taxon>Pocillopora</taxon>
    </lineage>
</organism>
<feature type="compositionally biased region" description="Acidic residues" evidence="10">
    <location>
        <begin position="32"/>
        <end position="41"/>
    </location>
</feature>
<keyword evidence="5" id="KW-0851">Voltage-gated channel</keyword>
<dbReference type="PANTHER" id="PTHR46480">
    <property type="entry name" value="F20B24.22"/>
    <property type="match status" value="1"/>
</dbReference>
<keyword evidence="8 11" id="KW-0472">Membrane</keyword>
<keyword evidence="13" id="KW-1185">Reference proteome</keyword>
<evidence type="ECO:0008006" key="14">
    <source>
        <dbReference type="Google" id="ProtNLM"/>
    </source>
</evidence>
<dbReference type="EMBL" id="RCHS01000788">
    <property type="protein sequence ID" value="RMX56840.1"/>
    <property type="molecule type" value="Genomic_DNA"/>
</dbReference>
<feature type="compositionally biased region" description="Polar residues" evidence="10">
    <location>
        <begin position="84"/>
        <end position="100"/>
    </location>
</feature>